<evidence type="ECO:0000256" key="4">
    <source>
        <dbReference type="ARBA" id="ARBA00022960"/>
    </source>
</evidence>
<reference evidence="14" key="1">
    <citation type="journal article" date="2019" name="Int. J. Syst. Evol. Microbiol.">
        <title>The Global Catalogue of Microorganisms (GCM) 10K type strain sequencing project: providing services to taxonomists for standard genome sequencing and annotation.</title>
        <authorList>
            <consortium name="The Broad Institute Genomics Platform"/>
            <consortium name="The Broad Institute Genome Sequencing Center for Infectious Disease"/>
            <person name="Wu L."/>
            <person name="Ma J."/>
        </authorList>
    </citation>
    <scope>NUCLEOTIDE SEQUENCE [LARGE SCALE GENOMIC DNA]</scope>
    <source>
        <strain evidence="14">CGMCC 1.12376</strain>
    </source>
</reference>
<name>A0ABW4HTN8_9BACI</name>
<evidence type="ECO:0000259" key="10">
    <source>
        <dbReference type="Pfam" id="PF01225"/>
    </source>
</evidence>
<feature type="modified residue" description="N6-carboxylysine" evidence="8">
    <location>
        <position position="219"/>
    </location>
</feature>
<evidence type="ECO:0000256" key="6">
    <source>
        <dbReference type="ARBA" id="ARBA00023306"/>
    </source>
</evidence>
<dbReference type="PANTHER" id="PTHR23135:SF4">
    <property type="entry name" value="UDP-N-ACETYLMURAMOYL-L-ALANYL-D-GLUTAMATE--2,6-DIAMINOPIMELATE LIGASE MURE HOMOLOG, CHLOROPLASTIC"/>
    <property type="match status" value="1"/>
</dbReference>
<feature type="domain" description="Mur ligase central" evidence="12">
    <location>
        <begin position="108"/>
        <end position="309"/>
    </location>
</feature>
<keyword evidence="6 8" id="KW-0131">Cell cycle</keyword>
<feature type="binding site" evidence="8">
    <location>
        <position position="179"/>
    </location>
    <ligand>
        <name>UDP-N-acetyl-alpha-D-muramoyl-L-alanyl-D-glutamate</name>
        <dbReference type="ChEBI" id="CHEBI:83900"/>
    </ligand>
</feature>
<dbReference type="InterPro" id="IPR004101">
    <property type="entry name" value="Mur_ligase_C"/>
</dbReference>
<keyword evidence="8" id="KW-0547">Nucleotide-binding</keyword>
<feature type="binding site" evidence="8">
    <location>
        <position position="151"/>
    </location>
    <ligand>
        <name>UDP-N-acetyl-alpha-D-muramoyl-L-alanyl-D-glutamate</name>
        <dbReference type="ChEBI" id="CHEBI:83900"/>
    </ligand>
</feature>
<comment type="caution">
    <text evidence="8">Lacks conserved residue(s) required for the propagation of feature annotation.</text>
</comment>
<dbReference type="EMBL" id="JBHUDE010000141">
    <property type="protein sequence ID" value="MFD1608953.1"/>
    <property type="molecule type" value="Genomic_DNA"/>
</dbReference>
<dbReference type="Pfam" id="PF01225">
    <property type="entry name" value="Mur_ligase"/>
    <property type="match status" value="1"/>
</dbReference>
<dbReference type="InterPro" id="IPR000713">
    <property type="entry name" value="Mur_ligase_N"/>
</dbReference>
<keyword evidence="8" id="KW-0963">Cytoplasm</keyword>
<dbReference type="SUPFAM" id="SSF53244">
    <property type="entry name" value="MurD-like peptide ligases, peptide-binding domain"/>
    <property type="match status" value="1"/>
</dbReference>
<evidence type="ECO:0000313" key="14">
    <source>
        <dbReference type="Proteomes" id="UP001597221"/>
    </source>
</evidence>
<keyword evidence="8" id="KW-0067">ATP-binding</keyword>
<dbReference type="HAMAP" id="MF_00208">
    <property type="entry name" value="MurE"/>
    <property type="match status" value="1"/>
</dbReference>
<dbReference type="InterPro" id="IPR013221">
    <property type="entry name" value="Mur_ligase_cen"/>
</dbReference>
<dbReference type="NCBIfam" id="TIGR01085">
    <property type="entry name" value="murE"/>
    <property type="match status" value="1"/>
</dbReference>
<sequence>MRLSNILKDMEYDLVQGTLDQDISEIIFDSRIKQTNSLFICISGFTLDGHDKAEEAIQNGAVAVLVEKDIHVPNGVTVIKVENTRNAMAKVASNFNDNPSDDINVIGITGTNGKTSITHFLKSILNEANHKTGVIGTLGTVIDDELIPTNNTTPESVDLQKFLKDMAITDHDYCLIEVSSHSLQLKRVAHTKFSTGIFTNLSPDHLELHKTMDEYFEAKAQLFTMTEKANIINADDIYGQRLIEQLRDSNVKTLTYGIHEKADFYASDIEYSLEGTSYTLHTPFETAKINIHLPGEIYVSNSLAAIAAAYSNGIAIEAIQTGLANVSNIDGRFETVYSSGNFNVIVDFAHTEDALQKTISILKPFVKGNIILVFGVYADMSENGRDKRYGMGRVAAEYADFSIVTLDNPKNHDIETIMKETTDAIERNKGKFIEIRDREKAIQYAIEISEQDDCILLAGKGHETTQVIGDEEIYFSEKEIVQKAMETKVFQ</sequence>
<evidence type="ECO:0000256" key="3">
    <source>
        <dbReference type="ARBA" id="ARBA00022618"/>
    </source>
</evidence>
<dbReference type="Gene3D" id="3.90.190.20">
    <property type="entry name" value="Mur ligase, C-terminal domain"/>
    <property type="match status" value="1"/>
</dbReference>
<dbReference type="InterPro" id="IPR005761">
    <property type="entry name" value="UDP-N-AcMur-Glu-dNH2Pim_ligase"/>
</dbReference>
<comment type="subcellular location">
    <subcellularLocation>
        <location evidence="8 9">Cytoplasm</location>
    </subcellularLocation>
</comment>
<dbReference type="Gene3D" id="3.40.1390.10">
    <property type="entry name" value="MurE/MurF, N-terminal domain"/>
    <property type="match status" value="1"/>
</dbReference>
<proteinExistence type="inferred from homology"/>
<dbReference type="Proteomes" id="UP001597221">
    <property type="component" value="Unassembled WGS sequence"/>
</dbReference>
<evidence type="ECO:0000256" key="8">
    <source>
        <dbReference type="HAMAP-Rule" id="MF_00208"/>
    </source>
</evidence>
<dbReference type="InterPro" id="IPR035911">
    <property type="entry name" value="MurE/MurF_N"/>
</dbReference>
<keyword evidence="8" id="KW-0460">Magnesium</keyword>
<keyword evidence="5 8" id="KW-0573">Peptidoglycan synthesis</keyword>
<dbReference type="NCBIfam" id="NF001126">
    <property type="entry name" value="PRK00139.1-4"/>
    <property type="match status" value="1"/>
</dbReference>
<keyword evidence="3 8" id="KW-0132">Cell division</keyword>
<evidence type="ECO:0000313" key="13">
    <source>
        <dbReference type="EMBL" id="MFD1608953.1"/>
    </source>
</evidence>
<dbReference type="SUPFAM" id="SSF63418">
    <property type="entry name" value="MurE/MurF N-terminal domain"/>
    <property type="match status" value="1"/>
</dbReference>
<dbReference type="RefSeq" id="WP_251511655.1">
    <property type="nucleotide sequence ID" value="NZ_JAMBON010000002.1"/>
</dbReference>
<feature type="binding site" evidence="8">
    <location>
        <position position="30"/>
    </location>
    <ligand>
        <name>UDP-N-acetyl-alpha-D-muramoyl-L-alanyl-D-glutamate</name>
        <dbReference type="ChEBI" id="CHEBI:83900"/>
    </ligand>
</feature>
<organism evidence="13 14">
    <name type="scientific">Oceanobacillus luteolus</name>
    <dbReference type="NCBI Taxonomy" id="1274358"/>
    <lineage>
        <taxon>Bacteria</taxon>
        <taxon>Bacillati</taxon>
        <taxon>Bacillota</taxon>
        <taxon>Bacilli</taxon>
        <taxon>Bacillales</taxon>
        <taxon>Bacillaceae</taxon>
        <taxon>Oceanobacillus</taxon>
    </lineage>
</organism>
<dbReference type="InterPro" id="IPR036615">
    <property type="entry name" value="Mur_ligase_C_dom_sf"/>
</dbReference>
<dbReference type="Gene3D" id="3.40.1190.10">
    <property type="entry name" value="Mur-like, catalytic domain"/>
    <property type="match status" value="1"/>
</dbReference>
<evidence type="ECO:0000256" key="1">
    <source>
        <dbReference type="ARBA" id="ARBA00004752"/>
    </source>
</evidence>
<comment type="PTM">
    <text evidence="8">Carboxylation is probably crucial for Mg(2+) binding and, consequently, for the gamma-phosphate positioning of ATP.</text>
</comment>
<evidence type="ECO:0000259" key="11">
    <source>
        <dbReference type="Pfam" id="PF02875"/>
    </source>
</evidence>
<gene>
    <name evidence="8" type="primary">murE</name>
    <name evidence="13" type="ORF">ACFSBH_15120</name>
</gene>
<evidence type="ECO:0000256" key="9">
    <source>
        <dbReference type="RuleBase" id="RU004135"/>
    </source>
</evidence>
<comment type="function">
    <text evidence="8">Catalyzes the addition of an amino acid to the nucleotide precursor UDP-N-acetylmuramoyl-L-alanyl-D-glutamate (UMAG) in the biosynthesis of bacterial cell-wall peptidoglycan.</text>
</comment>
<feature type="binding site" evidence="8">
    <location>
        <begin position="152"/>
        <end position="153"/>
    </location>
    <ligand>
        <name>UDP-N-acetyl-alpha-D-muramoyl-L-alanyl-D-glutamate</name>
        <dbReference type="ChEBI" id="CHEBI:83900"/>
    </ligand>
</feature>
<evidence type="ECO:0000256" key="2">
    <source>
        <dbReference type="ARBA" id="ARBA00005898"/>
    </source>
</evidence>
<dbReference type="Pfam" id="PF02875">
    <property type="entry name" value="Mur_ligase_C"/>
    <property type="match status" value="1"/>
</dbReference>
<dbReference type="InterPro" id="IPR036565">
    <property type="entry name" value="Mur-like_cat_sf"/>
</dbReference>
<dbReference type="PANTHER" id="PTHR23135">
    <property type="entry name" value="MUR LIGASE FAMILY MEMBER"/>
    <property type="match status" value="1"/>
</dbReference>
<comment type="similarity">
    <text evidence="2 8">Belongs to the MurCDEF family. MurE subfamily.</text>
</comment>
<evidence type="ECO:0000259" key="12">
    <source>
        <dbReference type="Pfam" id="PF08245"/>
    </source>
</evidence>
<dbReference type="Pfam" id="PF08245">
    <property type="entry name" value="Mur_ligase_M"/>
    <property type="match status" value="1"/>
</dbReference>
<feature type="domain" description="Mur ligase C-terminal" evidence="11">
    <location>
        <begin position="331"/>
        <end position="461"/>
    </location>
</feature>
<feature type="binding site" evidence="8">
    <location>
        <begin position="110"/>
        <end position="116"/>
    </location>
    <ligand>
        <name>ATP</name>
        <dbReference type="ChEBI" id="CHEBI:30616"/>
    </ligand>
</feature>
<keyword evidence="8 13" id="KW-0436">Ligase</keyword>
<dbReference type="EC" id="6.3.2.-" evidence="8"/>
<comment type="pathway">
    <text evidence="1 8 9">Cell wall biogenesis; peptidoglycan biosynthesis.</text>
</comment>
<accession>A0ABW4HTN8</accession>
<comment type="cofactor">
    <cofactor evidence="8">
        <name>Mg(2+)</name>
        <dbReference type="ChEBI" id="CHEBI:18420"/>
    </cofactor>
</comment>
<protein>
    <recommendedName>
        <fullName evidence="8">UDP-N-acetylmuramyl-tripeptide synthetase</fullName>
        <ecNumber evidence="8">6.3.2.-</ecNumber>
    </recommendedName>
    <alternativeName>
        <fullName evidence="8">UDP-MurNAc-tripeptide synthetase</fullName>
    </alternativeName>
</protein>
<feature type="domain" description="Mur ligase N-terminal catalytic" evidence="10">
    <location>
        <begin position="24"/>
        <end position="95"/>
    </location>
</feature>
<keyword evidence="14" id="KW-1185">Reference proteome</keyword>
<comment type="caution">
    <text evidence="13">The sequence shown here is derived from an EMBL/GenBank/DDBJ whole genome shotgun (WGS) entry which is preliminary data.</text>
</comment>
<evidence type="ECO:0000256" key="5">
    <source>
        <dbReference type="ARBA" id="ARBA00022984"/>
    </source>
</evidence>
<evidence type="ECO:0000256" key="7">
    <source>
        <dbReference type="ARBA" id="ARBA00023316"/>
    </source>
</evidence>
<keyword evidence="7 8" id="KW-0961">Cell wall biogenesis/degradation</keyword>
<feature type="binding site" evidence="8">
    <location>
        <position position="187"/>
    </location>
    <ligand>
        <name>UDP-N-acetyl-alpha-D-muramoyl-L-alanyl-D-glutamate</name>
        <dbReference type="ChEBI" id="CHEBI:83900"/>
    </ligand>
</feature>
<dbReference type="GO" id="GO:0008765">
    <property type="term" value="F:UDP-N-acetylmuramoylalanyl-D-glutamate-2,6-diaminopimelate ligase activity"/>
    <property type="evidence" value="ECO:0007669"/>
    <property type="project" value="UniProtKB-EC"/>
</dbReference>
<dbReference type="SUPFAM" id="SSF53623">
    <property type="entry name" value="MurD-like peptide ligases, catalytic domain"/>
    <property type="match status" value="1"/>
</dbReference>
<keyword evidence="4 8" id="KW-0133">Cell shape</keyword>